<dbReference type="CDD" id="cd03454">
    <property type="entry name" value="YdeM"/>
    <property type="match status" value="1"/>
</dbReference>
<sequence>MRLTEVYPVGQKVDIGTVHFAAEDIVRFAQRFDPQVFHVDAEAAKQSLFGGLCASGWHTCAGWMRSYVSFFDAEEKRLRAEGKEPPKMGPSPGFKKLSWLRPVFAGDTITYSVTPLGHRTLASRPGWIMNQVLCEGVNQRGEPVVSFESAIVEFA</sequence>
<dbReference type="Proteomes" id="UP000528286">
    <property type="component" value="Unassembled WGS sequence"/>
</dbReference>
<keyword evidence="3" id="KW-1185">Reference proteome</keyword>
<dbReference type="Pfam" id="PF01575">
    <property type="entry name" value="MaoC_dehydratas"/>
    <property type="match status" value="1"/>
</dbReference>
<dbReference type="InterPro" id="IPR002539">
    <property type="entry name" value="MaoC-like_dom"/>
</dbReference>
<dbReference type="InterPro" id="IPR029069">
    <property type="entry name" value="HotDog_dom_sf"/>
</dbReference>
<dbReference type="AlphaFoldDB" id="A0A7W6J3W7"/>
<evidence type="ECO:0000313" key="3">
    <source>
        <dbReference type="Proteomes" id="UP000528286"/>
    </source>
</evidence>
<gene>
    <name evidence="2" type="ORF">GGR23_000554</name>
</gene>
<name>A0A7W6J3W7_9HYPH</name>
<proteinExistence type="predicted"/>
<dbReference type="RefSeq" id="WP_183364582.1">
    <property type="nucleotide sequence ID" value="NZ_JACIEZ010000001.1"/>
</dbReference>
<reference evidence="2 3" key="1">
    <citation type="submission" date="2020-08" db="EMBL/GenBank/DDBJ databases">
        <title>Genomic Encyclopedia of Type Strains, Phase IV (KMG-IV): sequencing the most valuable type-strain genomes for metagenomic binning, comparative biology and taxonomic classification.</title>
        <authorList>
            <person name="Goeker M."/>
        </authorList>
    </citation>
    <scope>NUCLEOTIDE SEQUENCE [LARGE SCALE GENOMIC DNA]</scope>
    <source>
        <strain evidence="2 3">DSM 29853</strain>
    </source>
</reference>
<protein>
    <submittedName>
        <fullName evidence="2">Acyl dehydratase</fullName>
    </submittedName>
</protein>
<feature type="domain" description="MaoC-like" evidence="1">
    <location>
        <begin position="9"/>
        <end position="117"/>
    </location>
</feature>
<accession>A0A7W6J3W7</accession>
<evidence type="ECO:0000313" key="2">
    <source>
        <dbReference type="EMBL" id="MBB4063393.1"/>
    </source>
</evidence>
<comment type="caution">
    <text evidence="2">The sequence shown here is derived from an EMBL/GenBank/DDBJ whole genome shotgun (WGS) entry which is preliminary data.</text>
</comment>
<organism evidence="2 3">
    <name type="scientific">Gellertiella hungarica</name>
    <dbReference type="NCBI Taxonomy" id="1572859"/>
    <lineage>
        <taxon>Bacteria</taxon>
        <taxon>Pseudomonadati</taxon>
        <taxon>Pseudomonadota</taxon>
        <taxon>Alphaproteobacteria</taxon>
        <taxon>Hyphomicrobiales</taxon>
        <taxon>Rhizobiaceae</taxon>
        <taxon>Gellertiella</taxon>
    </lineage>
</organism>
<evidence type="ECO:0000259" key="1">
    <source>
        <dbReference type="Pfam" id="PF01575"/>
    </source>
</evidence>
<dbReference type="SUPFAM" id="SSF54637">
    <property type="entry name" value="Thioesterase/thiol ester dehydrase-isomerase"/>
    <property type="match status" value="1"/>
</dbReference>
<dbReference type="EMBL" id="JACIEZ010000001">
    <property type="protein sequence ID" value="MBB4063393.1"/>
    <property type="molecule type" value="Genomic_DNA"/>
</dbReference>
<dbReference type="Gene3D" id="3.10.129.10">
    <property type="entry name" value="Hotdog Thioesterase"/>
    <property type="match status" value="1"/>
</dbReference>